<evidence type="ECO:0000313" key="1">
    <source>
        <dbReference type="EMBL" id="KKR31257.1"/>
    </source>
</evidence>
<accession>A0A0G0T0A9</accession>
<evidence type="ECO:0000313" key="2">
    <source>
        <dbReference type="Proteomes" id="UP000034137"/>
    </source>
</evidence>
<reference evidence="1 2" key="1">
    <citation type="journal article" date="2015" name="Nature">
        <title>rRNA introns, odd ribosomes, and small enigmatic genomes across a large radiation of phyla.</title>
        <authorList>
            <person name="Brown C.T."/>
            <person name="Hug L.A."/>
            <person name="Thomas B.C."/>
            <person name="Sharon I."/>
            <person name="Castelle C.J."/>
            <person name="Singh A."/>
            <person name="Wilkins M.J."/>
            <person name="Williams K.H."/>
            <person name="Banfield J.F."/>
        </authorList>
    </citation>
    <scope>NUCLEOTIDE SEQUENCE [LARGE SCALE GENOMIC DNA]</scope>
</reference>
<dbReference type="AlphaFoldDB" id="A0A0G0T0A9"/>
<sequence>MTKANNVVKLIYRLYILKLYNLLFATPLNVREVNMKKVMVFGTIDPSGNSGTELVVCTSTALLNVFSQIQINKAVDEFKRLGGTRESLEENVPPELDPKAFRPLSAQEHNAFIKQLELSPTGT</sequence>
<name>A0A0G0T0A9_9BACT</name>
<protein>
    <submittedName>
        <fullName evidence="1">Uncharacterized protein</fullName>
    </submittedName>
</protein>
<comment type="caution">
    <text evidence="1">The sequence shown here is derived from an EMBL/GenBank/DDBJ whole genome shotgun (WGS) entry which is preliminary data.</text>
</comment>
<gene>
    <name evidence="1" type="ORF">UT64_C0067G0002</name>
</gene>
<dbReference type="Proteomes" id="UP000034137">
    <property type="component" value="Unassembled WGS sequence"/>
</dbReference>
<dbReference type="EMBL" id="LBXO01000067">
    <property type="protein sequence ID" value="KKR31257.1"/>
    <property type="molecule type" value="Genomic_DNA"/>
</dbReference>
<proteinExistence type="predicted"/>
<organism evidence="1 2">
    <name type="scientific">Candidatus Falkowbacteria bacterium GW2011_GWF2_39_8</name>
    <dbReference type="NCBI Taxonomy" id="1618642"/>
    <lineage>
        <taxon>Bacteria</taxon>
        <taxon>Candidatus Falkowiibacteriota</taxon>
    </lineage>
</organism>